<dbReference type="PANTHER" id="PTHR10655">
    <property type="entry name" value="LYSOPHOSPHOLIPASE-RELATED"/>
    <property type="match status" value="1"/>
</dbReference>
<feature type="domain" description="Phospholipase/carboxylesterase/thioesterase" evidence="3">
    <location>
        <begin position="12"/>
        <end position="215"/>
    </location>
</feature>
<dbReference type="Gene3D" id="3.40.50.1820">
    <property type="entry name" value="alpha/beta hydrolase"/>
    <property type="match status" value="1"/>
</dbReference>
<dbReference type="RefSeq" id="WP_061330587.1">
    <property type="nucleotide sequence ID" value="NZ_LOCO01000001.1"/>
</dbReference>
<name>A0A137SHR0_9GAMM</name>
<dbReference type="InterPro" id="IPR050565">
    <property type="entry name" value="LYPA1-2/EST-like"/>
</dbReference>
<evidence type="ECO:0000256" key="2">
    <source>
        <dbReference type="ARBA" id="ARBA00022801"/>
    </source>
</evidence>
<gene>
    <name evidence="4" type="ORF">J122_6</name>
</gene>
<dbReference type="PANTHER" id="PTHR10655:SF17">
    <property type="entry name" value="LYSOPHOSPHOLIPASE-LIKE PROTEIN 1"/>
    <property type="match status" value="1"/>
</dbReference>
<evidence type="ECO:0000256" key="1">
    <source>
        <dbReference type="ARBA" id="ARBA00006499"/>
    </source>
</evidence>
<dbReference type="SUPFAM" id="SSF53474">
    <property type="entry name" value="alpha/beta-Hydrolases"/>
    <property type="match status" value="1"/>
</dbReference>
<evidence type="ECO:0000313" key="4">
    <source>
        <dbReference type="EMBL" id="KXO11970.1"/>
    </source>
</evidence>
<dbReference type="AlphaFoldDB" id="A0A137SHR0"/>
<dbReference type="Pfam" id="PF02230">
    <property type="entry name" value="Abhydrolase_2"/>
    <property type="match status" value="1"/>
</dbReference>
<dbReference type="InterPro" id="IPR003140">
    <property type="entry name" value="PLipase/COase/thioEstase"/>
</dbReference>
<keyword evidence="2" id="KW-0378">Hydrolase</keyword>
<dbReference type="InterPro" id="IPR029058">
    <property type="entry name" value="AB_hydrolase_fold"/>
</dbReference>
<organism evidence="4 5">
    <name type="scientific">Marinobacter excellens LAMA 842</name>
    <dbReference type="NCBI Taxonomy" id="1306954"/>
    <lineage>
        <taxon>Bacteria</taxon>
        <taxon>Pseudomonadati</taxon>
        <taxon>Pseudomonadota</taxon>
        <taxon>Gammaproteobacteria</taxon>
        <taxon>Pseudomonadales</taxon>
        <taxon>Marinobacteraceae</taxon>
        <taxon>Marinobacter</taxon>
    </lineage>
</organism>
<evidence type="ECO:0000259" key="3">
    <source>
        <dbReference type="Pfam" id="PF02230"/>
    </source>
</evidence>
<keyword evidence="5" id="KW-1185">Reference proteome</keyword>
<accession>A0A137SHR0</accession>
<comment type="similarity">
    <text evidence="1">Belongs to the AB hydrolase superfamily. AB hydrolase 2 family.</text>
</comment>
<evidence type="ECO:0000313" key="5">
    <source>
        <dbReference type="Proteomes" id="UP000070282"/>
    </source>
</evidence>
<dbReference type="PATRIC" id="fig|1306954.6.peg.6"/>
<dbReference type="Proteomes" id="UP000070282">
    <property type="component" value="Unassembled WGS sequence"/>
</dbReference>
<sequence length="223" mass="24975">MTALNTLQIDTGDNPQITIIWLHGLGASGHDFEPVVPEFRFSREQPVRFIFPHAPELPVTINGGMVMPAWYDILAMDVDRKVDTTQLRASAGMVAELIQQERERGITSENIILGGFSQGGAVAYELALSYPERLGGLFALSTYFATADSIKLSDANRKLPVFIAHGRFDPIVAEHLGQAAQRKLQDLGYEPEYYCYGMEHSLCLEEVRDLDRFLSRRISKTEQ</sequence>
<proteinExistence type="inferred from homology"/>
<comment type="caution">
    <text evidence="4">The sequence shown here is derived from an EMBL/GenBank/DDBJ whole genome shotgun (WGS) entry which is preliminary data.</text>
</comment>
<dbReference type="EMBL" id="LOCO01000001">
    <property type="protein sequence ID" value="KXO11970.1"/>
    <property type="molecule type" value="Genomic_DNA"/>
</dbReference>
<dbReference type="GO" id="GO:0016787">
    <property type="term" value="F:hydrolase activity"/>
    <property type="evidence" value="ECO:0007669"/>
    <property type="project" value="UniProtKB-KW"/>
</dbReference>
<reference evidence="5" key="1">
    <citation type="submission" date="2015-12" db="EMBL/GenBank/DDBJ databases">
        <authorList>
            <person name="Lima A."/>
            <person name="Farahani Zayas N."/>
            <person name="Castro Da Silva M.A."/>
            <person name="Cabral A."/>
            <person name="Pessatti M.L."/>
        </authorList>
    </citation>
    <scope>NUCLEOTIDE SEQUENCE [LARGE SCALE GENOMIC DNA]</scope>
    <source>
        <strain evidence="5">LAMA 842</strain>
    </source>
</reference>
<protein>
    <submittedName>
        <fullName evidence="4">Phospholipase/carboxylesterase family protein</fullName>
    </submittedName>
</protein>